<gene>
    <name evidence="2" type="ORF">MTR67_039819</name>
</gene>
<reference evidence="2" key="1">
    <citation type="submission" date="2023-08" db="EMBL/GenBank/DDBJ databases">
        <title>A de novo genome assembly of Solanum verrucosum Schlechtendal, a Mexican diploid species geographically isolated from the other diploid A-genome species in potato relatives.</title>
        <authorList>
            <person name="Hosaka K."/>
        </authorList>
    </citation>
    <scope>NUCLEOTIDE SEQUENCE</scope>
    <source>
        <tissue evidence="2">Young leaves</tissue>
    </source>
</reference>
<dbReference type="Proteomes" id="UP001234989">
    <property type="component" value="Chromosome 9"/>
</dbReference>
<proteinExistence type="predicted"/>
<accession>A0AAF0UIF9</accession>
<dbReference type="AlphaFoldDB" id="A0AAF0UIF9"/>
<evidence type="ECO:0000256" key="1">
    <source>
        <dbReference type="SAM" id="MobiDB-lite"/>
    </source>
</evidence>
<dbReference type="EMBL" id="CP133620">
    <property type="protein sequence ID" value="WMV46434.1"/>
    <property type="molecule type" value="Genomic_DNA"/>
</dbReference>
<sequence length="122" mass="14039">MLILSQYLMKTPKFQVFEVLRKAWTLRRKKERKERKNEGLRIVESTWPVAEGSHFAFCSSVLSPEEKDQVGGNKKQSAHHRAVPRSSTMPPNEPKHDDVEGWCKTATNYTKGRIAELINDSN</sequence>
<protein>
    <submittedName>
        <fullName evidence="2">Uncharacterized protein</fullName>
    </submittedName>
</protein>
<keyword evidence="3" id="KW-1185">Reference proteome</keyword>
<evidence type="ECO:0000313" key="3">
    <source>
        <dbReference type="Proteomes" id="UP001234989"/>
    </source>
</evidence>
<feature type="region of interest" description="Disordered" evidence="1">
    <location>
        <begin position="66"/>
        <end position="101"/>
    </location>
</feature>
<organism evidence="2 3">
    <name type="scientific">Solanum verrucosum</name>
    <dbReference type="NCBI Taxonomy" id="315347"/>
    <lineage>
        <taxon>Eukaryota</taxon>
        <taxon>Viridiplantae</taxon>
        <taxon>Streptophyta</taxon>
        <taxon>Embryophyta</taxon>
        <taxon>Tracheophyta</taxon>
        <taxon>Spermatophyta</taxon>
        <taxon>Magnoliopsida</taxon>
        <taxon>eudicotyledons</taxon>
        <taxon>Gunneridae</taxon>
        <taxon>Pentapetalae</taxon>
        <taxon>asterids</taxon>
        <taxon>lamiids</taxon>
        <taxon>Solanales</taxon>
        <taxon>Solanaceae</taxon>
        <taxon>Solanoideae</taxon>
        <taxon>Solaneae</taxon>
        <taxon>Solanum</taxon>
    </lineage>
</organism>
<name>A0AAF0UIF9_SOLVR</name>
<evidence type="ECO:0000313" key="2">
    <source>
        <dbReference type="EMBL" id="WMV46434.1"/>
    </source>
</evidence>